<dbReference type="RefSeq" id="WP_127341998.1">
    <property type="nucleotide sequence ID" value="NZ_RJJX01000001.1"/>
</dbReference>
<keyword evidence="2" id="KW-1185">Reference proteome</keyword>
<dbReference type="AlphaFoldDB" id="A0A434AZ09"/>
<sequence>MQKENIELKTIEEKLQSLTENFPNSSLINSNVSPQHITDILESIPTKKIIKTCIPIGIYLQEAENLAQWCLTDIVPLSKLGVDREKLEDLQLRTKILRQTQTQWVQDKNSIPEDKKPWETIEKQLWTLQDELLFAFRFAFRDHPELRDKVKWNPKRKNQRFIIQDLRDLAEIGNENLGLLSAINFKPELLEEAILLSQKSAVMLANYHMSHKKSTDSKLLRDKAYTYLKNLVDEIRNAGKYLFRDNPERLKGYKSEFWQGQNRNRRNKKI</sequence>
<proteinExistence type="predicted"/>
<reference evidence="1 2" key="1">
    <citation type="submission" date="2018-11" db="EMBL/GenBank/DDBJ databases">
        <title>Parancylomarina longa gen. nov., sp. nov., isolated from sediments of southern Okinawa.</title>
        <authorList>
            <person name="Fu T."/>
        </authorList>
    </citation>
    <scope>NUCLEOTIDE SEQUENCE [LARGE SCALE GENOMIC DNA]</scope>
    <source>
        <strain evidence="1 2">T3-2 S1-C</strain>
    </source>
</reference>
<protein>
    <submittedName>
        <fullName evidence="1">Uncharacterized protein</fullName>
    </submittedName>
</protein>
<dbReference type="OrthoDB" id="1116857at2"/>
<comment type="caution">
    <text evidence="1">The sequence shown here is derived from an EMBL/GenBank/DDBJ whole genome shotgun (WGS) entry which is preliminary data.</text>
</comment>
<evidence type="ECO:0000313" key="1">
    <source>
        <dbReference type="EMBL" id="RUT79859.1"/>
    </source>
</evidence>
<accession>A0A434AZ09</accession>
<dbReference type="EMBL" id="RJJX01000001">
    <property type="protein sequence ID" value="RUT79859.1"/>
    <property type="molecule type" value="Genomic_DNA"/>
</dbReference>
<dbReference type="Proteomes" id="UP000282985">
    <property type="component" value="Unassembled WGS sequence"/>
</dbReference>
<organism evidence="1 2">
    <name type="scientific">Ancylomarina longa</name>
    <dbReference type="NCBI Taxonomy" id="2487017"/>
    <lineage>
        <taxon>Bacteria</taxon>
        <taxon>Pseudomonadati</taxon>
        <taxon>Bacteroidota</taxon>
        <taxon>Bacteroidia</taxon>
        <taxon>Marinilabiliales</taxon>
        <taxon>Marinifilaceae</taxon>
        <taxon>Ancylomarina</taxon>
    </lineage>
</organism>
<gene>
    <name evidence="1" type="ORF">DLK05_00445</name>
</gene>
<name>A0A434AZ09_9BACT</name>
<evidence type="ECO:0000313" key="2">
    <source>
        <dbReference type="Proteomes" id="UP000282985"/>
    </source>
</evidence>